<proteinExistence type="predicted"/>
<keyword evidence="6" id="KW-1185">Reference proteome</keyword>
<dbReference type="STRING" id="1675527.AIOL_003901"/>
<keyword evidence="1 5" id="KW-0808">Transferase</keyword>
<evidence type="ECO:0000313" key="6">
    <source>
        <dbReference type="Proteomes" id="UP000037178"/>
    </source>
</evidence>
<evidence type="ECO:0000256" key="1">
    <source>
        <dbReference type="ARBA" id="ARBA00022679"/>
    </source>
</evidence>
<evidence type="ECO:0000256" key="2">
    <source>
        <dbReference type="ARBA" id="ARBA00022695"/>
    </source>
</evidence>
<dbReference type="InterPro" id="IPR029044">
    <property type="entry name" value="Nucleotide-diphossugar_trans"/>
</dbReference>
<dbReference type="PANTHER" id="PTHR43584">
    <property type="entry name" value="NUCLEOTIDYL TRANSFERASE"/>
    <property type="match status" value="1"/>
</dbReference>
<name>A0A0J9E856_9RHOB</name>
<dbReference type="GO" id="GO:0016779">
    <property type="term" value="F:nucleotidyltransferase activity"/>
    <property type="evidence" value="ECO:0007669"/>
    <property type="project" value="UniProtKB-KW"/>
</dbReference>
<dbReference type="CDD" id="cd06422">
    <property type="entry name" value="NTP_transferase_like_1"/>
    <property type="match status" value="1"/>
</dbReference>
<dbReference type="PANTHER" id="PTHR43584:SF8">
    <property type="entry name" value="N-ACETYLMURAMATE ALPHA-1-PHOSPHATE URIDYLYLTRANSFERASE"/>
    <property type="match status" value="1"/>
</dbReference>
<comment type="caution">
    <text evidence="5">The sequence shown here is derived from an EMBL/GenBank/DDBJ whole genome shotgun (WGS) entry which is preliminary data.</text>
</comment>
<organism evidence="5 6">
    <name type="scientific">Candidatus Rhodobacter oscarellae</name>
    <dbReference type="NCBI Taxonomy" id="1675527"/>
    <lineage>
        <taxon>Bacteria</taxon>
        <taxon>Pseudomonadati</taxon>
        <taxon>Pseudomonadota</taxon>
        <taxon>Alphaproteobacteria</taxon>
        <taxon>Rhodobacterales</taxon>
        <taxon>Rhodobacter group</taxon>
        <taxon>Rhodobacter</taxon>
    </lineage>
</organism>
<keyword evidence="2" id="KW-0548">Nucleotidyltransferase</keyword>
<reference evidence="5 6" key="1">
    <citation type="submission" date="2015-06" db="EMBL/GenBank/DDBJ databases">
        <title>Draft genome sequence of an Alphaproteobacteria species associated to the Mediterranean sponge Oscarella lobularis.</title>
        <authorList>
            <person name="Jourda C."/>
            <person name="Santini S."/>
            <person name="Claverie J.-M."/>
        </authorList>
    </citation>
    <scope>NUCLEOTIDE SEQUENCE [LARGE SCALE GENOMIC DNA]</scope>
    <source>
        <strain evidence="5">IGS</strain>
    </source>
</reference>
<dbReference type="AlphaFoldDB" id="A0A0J9E856"/>
<sequence length="216" mass="23250">MIFAAGRGTRMAPLTDTRPKPLIEVAGQALLDHALALTTPGDQVVVNTHYLAPMVEAHLNGSGASTVFEEVLLETGGGLRHALPQFPKGPVITLNSDAVWQGPNVLELLRAAWQPDKMDALLAVIEPERAMGHRGAGDFGLGADGRLRRGPGTVYVGAQILKTDSLELVKDEVFSLNLIWDRMLSEDRLYGMSYPGKWCDVGQPESIALAKDMLGV</sequence>
<dbReference type="InterPro" id="IPR050065">
    <property type="entry name" value="GlmU-like"/>
</dbReference>
<keyword evidence="3" id="KW-0460">Magnesium</keyword>
<evidence type="ECO:0000256" key="3">
    <source>
        <dbReference type="ARBA" id="ARBA00022842"/>
    </source>
</evidence>
<dbReference type="Gene3D" id="3.90.550.10">
    <property type="entry name" value="Spore Coat Polysaccharide Biosynthesis Protein SpsA, Chain A"/>
    <property type="match status" value="1"/>
</dbReference>
<dbReference type="SUPFAM" id="SSF53448">
    <property type="entry name" value="Nucleotide-diphospho-sugar transferases"/>
    <property type="match status" value="1"/>
</dbReference>
<accession>A0A0J9E856</accession>
<dbReference type="EMBL" id="LFTY01000002">
    <property type="protein sequence ID" value="KMW58920.1"/>
    <property type="molecule type" value="Genomic_DNA"/>
</dbReference>
<protein>
    <submittedName>
        <fullName evidence="5">Nucleotidyl transferase</fullName>
    </submittedName>
</protein>
<gene>
    <name evidence="5" type="ORF">AIOL_003901</name>
</gene>
<dbReference type="Pfam" id="PF12804">
    <property type="entry name" value="NTP_transf_3"/>
    <property type="match status" value="1"/>
</dbReference>
<dbReference type="InterPro" id="IPR025877">
    <property type="entry name" value="MobA-like_NTP_Trfase"/>
</dbReference>
<dbReference type="PATRIC" id="fig|1675527.3.peg.4089"/>
<evidence type="ECO:0000313" key="5">
    <source>
        <dbReference type="EMBL" id="KMW58920.1"/>
    </source>
</evidence>
<dbReference type="Proteomes" id="UP000037178">
    <property type="component" value="Unassembled WGS sequence"/>
</dbReference>
<evidence type="ECO:0000259" key="4">
    <source>
        <dbReference type="Pfam" id="PF12804"/>
    </source>
</evidence>
<feature type="domain" description="MobA-like NTP transferase" evidence="4">
    <location>
        <begin position="2"/>
        <end position="129"/>
    </location>
</feature>